<dbReference type="NCBIfam" id="TIGR02924">
    <property type="entry name" value="ICDH_alpha"/>
    <property type="match status" value="1"/>
</dbReference>
<dbReference type="Proteomes" id="UP000240542">
    <property type="component" value="Unassembled WGS sequence"/>
</dbReference>
<proteinExistence type="inferred from homology"/>
<dbReference type="SMART" id="SM01329">
    <property type="entry name" value="Iso_dh"/>
    <property type="match status" value="1"/>
</dbReference>
<dbReference type="GO" id="GO:0006099">
    <property type="term" value="P:tricarboxylic acid cycle"/>
    <property type="evidence" value="ECO:0007669"/>
    <property type="project" value="UniProtKB-KW"/>
</dbReference>
<keyword evidence="8" id="KW-0816">Tricarboxylic acid cycle</keyword>
<comment type="catalytic activity">
    <reaction evidence="14">
        <text>D-threo-isocitrate + NADP(+) = 2-oxoglutarate + CO2 + NADPH</text>
        <dbReference type="Rhea" id="RHEA:19629"/>
        <dbReference type="ChEBI" id="CHEBI:15562"/>
        <dbReference type="ChEBI" id="CHEBI:16526"/>
        <dbReference type="ChEBI" id="CHEBI:16810"/>
        <dbReference type="ChEBI" id="CHEBI:57783"/>
        <dbReference type="ChEBI" id="CHEBI:58349"/>
        <dbReference type="EC" id="1.1.1.42"/>
    </reaction>
</comment>
<gene>
    <name evidence="20" type="ORF">CLV63_13171</name>
</gene>
<evidence type="ECO:0000256" key="13">
    <source>
        <dbReference type="ARBA" id="ARBA00023211"/>
    </source>
</evidence>
<comment type="function">
    <text evidence="18">Catalyzes the oxidative decarboxylation of isocitrate to 2-oxoglutarate and carbon dioxide with the concomitant reduction of NADP(+).</text>
</comment>
<dbReference type="Pfam" id="PF00180">
    <property type="entry name" value="Iso_dh"/>
    <property type="match status" value="1"/>
</dbReference>
<evidence type="ECO:0000256" key="10">
    <source>
        <dbReference type="ARBA" id="ARBA00022842"/>
    </source>
</evidence>
<dbReference type="PANTHER" id="PTHR11835:SF43">
    <property type="entry name" value="ISOPROPYLMALATE DEHYDROGENASE-LIKE DOMAIN-CONTAINING PROTEIN"/>
    <property type="match status" value="1"/>
</dbReference>
<keyword evidence="9" id="KW-0479">Metal-binding</keyword>
<keyword evidence="12" id="KW-0560">Oxidoreductase</keyword>
<dbReference type="AlphaFoldDB" id="A0A2P8CRC2"/>
<dbReference type="Gene3D" id="3.30.70.1570">
    <property type="match status" value="1"/>
</dbReference>
<keyword evidence="10" id="KW-0460">Magnesium</keyword>
<dbReference type="InterPro" id="IPR046997">
    <property type="entry name" value="Isocitrate_DH_TT1725_C_sf"/>
</dbReference>
<comment type="cofactor">
    <cofactor evidence="1">
        <name>Mn(2+)</name>
        <dbReference type="ChEBI" id="CHEBI:29035"/>
    </cofactor>
</comment>
<keyword evidence="13" id="KW-0464">Manganese</keyword>
<dbReference type="InterPro" id="IPR019818">
    <property type="entry name" value="IsoCit/isopropylmalate_DH_CS"/>
</dbReference>
<evidence type="ECO:0000256" key="6">
    <source>
        <dbReference type="ARBA" id="ARBA00019562"/>
    </source>
</evidence>
<evidence type="ECO:0000256" key="7">
    <source>
        <dbReference type="ARBA" id="ARBA00022435"/>
    </source>
</evidence>
<evidence type="ECO:0000256" key="17">
    <source>
        <dbReference type="ARBA" id="ARBA00031098"/>
    </source>
</evidence>
<dbReference type="RefSeq" id="WP_017567559.1">
    <property type="nucleotide sequence ID" value="NZ_PYGA01000031.1"/>
</dbReference>
<evidence type="ECO:0000256" key="1">
    <source>
        <dbReference type="ARBA" id="ARBA00001936"/>
    </source>
</evidence>
<evidence type="ECO:0000256" key="5">
    <source>
        <dbReference type="ARBA" id="ARBA00013013"/>
    </source>
</evidence>
<reference evidence="20 21" key="1">
    <citation type="submission" date="2018-03" db="EMBL/GenBank/DDBJ databases">
        <title>Genomic Encyclopedia of Archaeal and Bacterial Type Strains, Phase II (KMG-II): from individual species to whole genera.</title>
        <authorList>
            <person name="Goeker M."/>
        </authorList>
    </citation>
    <scope>NUCLEOTIDE SEQUENCE [LARGE SCALE GENOMIC DNA]</scope>
    <source>
        <strain evidence="20 21">DSM 45312</strain>
    </source>
</reference>
<evidence type="ECO:0000256" key="15">
    <source>
        <dbReference type="ARBA" id="ARBA00029765"/>
    </source>
</evidence>
<evidence type="ECO:0000256" key="16">
    <source>
        <dbReference type="ARBA" id="ARBA00029990"/>
    </source>
</evidence>
<dbReference type="Pfam" id="PF18324">
    <property type="entry name" value="Isocitrate_DH_C_bact"/>
    <property type="match status" value="1"/>
</dbReference>
<dbReference type="GO" id="GO:0006102">
    <property type="term" value="P:isocitrate metabolic process"/>
    <property type="evidence" value="ECO:0007669"/>
    <property type="project" value="TreeGrafter"/>
</dbReference>
<organism evidence="20 21">
    <name type="scientific">Murinocardiopsis flavida</name>
    <dbReference type="NCBI Taxonomy" id="645275"/>
    <lineage>
        <taxon>Bacteria</taxon>
        <taxon>Bacillati</taxon>
        <taxon>Actinomycetota</taxon>
        <taxon>Actinomycetes</taxon>
        <taxon>Streptosporangiales</taxon>
        <taxon>Nocardiopsidaceae</taxon>
        <taxon>Murinocardiopsis</taxon>
    </lineage>
</organism>
<dbReference type="EMBL" id="PYGA01000031">
    <property type="protein sequence ID" value="PSK87518.1"/>
    <property type="molecule type" value="Genomic_DNA"/>
</dbReference>
<comment type="subunit">
    <text evidence="4">Homodimer.</text>
</comment>
<keyword evidence="21" id="KW-1185">Reference proteome</keyword>
<dbReference type="FunFam" id="3.40.718.10:FF:000020">
    <property type="entry name" value="Isocitrate dehydrogenase"/>
    <property type="match status" value="1"/>
</dbReference>
<dbReference type="GO" id="GO:0051287">
    <property type="term" value="F:NAD binding"/>
    <property type="evidence" value="ECO:0007669"/>
    <property type="project" value="InterPro"/>
</dbReference>
<evidence type="ECO:0000256" key="14">
    <source>
        <dbReference type="ARBA" id="ARBA00023554"/>
    </source>
</evidence>
<evidence type="ECO:0000313" key="21">
    <source>
        <dbReference type="Proteomes" id="UP000240542"/>
    </source>
</evidence>
<dbReference type="PANTHER" id="PTHR11835">
    <property type="entry name" value="DECARBOXYLATING DEHYDROGENASES-ISOCITRATE, ISOPROPYLMALATE, TARTRATE"/>
    <property type="match status" value="1"/>
</dbReference>
<dbReference type="NCBIfam" id="NF006673">
    <property type="entry name" value="PRK09222.1"/>
    <property type="match status" value="1"/>
</dbReference>
<dbReference type="InterPro" id="IPR040978">
    <property type="entry name" value="Isocitrate_DH_TT1725_C"/>
</dbReference>
<evidence type="ECO:0000313" key="20">
    <source>
        <dbReference type="EMBL" id="PSK87518.1"/>
    </source>
</evidence>
<dbReference type="GO" id="GO:0006097">
    <property type="term" value="P:glyoxylate cycle"/>
    <property type="evidence" value="ECO:0007669"/>
    <property type="project" value="UniProtKB-KW"/>
</dbReference>
<evidence type="ECO:0000256" key="3">
    <source>
        <dbReference type="ARBA" id="ARBA00007769"/>
    </source>
</evidence>
<dbReference type="GO" id="GO:0004450">
    <property type="term" value="F:isocitrate dehydrogenase (NADP+) activity"/>
    <property type="evidence" value="ECO:0007669"/>
    <property type="project" value="UniProtKB-EC"/>
</dbReference>
<evidence type="ECO:0000256" key="18">
    <source>
        <dbReference type="ARBA" id="ARBA00046127"/>
    </source>
</evidence>
<dbReference type="OrthoDB" id="5289857at2"/>
<evidence type="ECO:0000256" key="9">
    <source>
        <dbReference type="ARBA" id="ARBA00022723"/>
    </source>
</evidence>
<dbReference type="Gene3D" id="3.40.718.10">
    <property type="entry name" value="Isopropylmalate Dehydrogenase"/>
    <property type="match status" value="1"/>
</dbReference>
<evidence type="ECO:0000256" key="4">
    <source>
        <dbReference type="ARBA" id="ARBA00011738"/>
    </source>
</evidence>
<evidence type="ECO:0000256" key="8">
    <source>
        <dbReference type="ARBA" id="ARBA00022532"/>
    </source>
</evidence>
<dbReference type="InterPro" id="IPR014273">
    <property type="entry name" value="Isocitrate_DH_bac-typ"/>
</dbReference>
<evidence type="ECO:0000259" key="19">
    <source>
        <dbReference type="SMART" id="SM01329"/>
    </source>
</evidence>
<keyword evidence="7" id="KW-0329">Glyoxylate bypass</keyword>
<dbReference type="InterPro" id="IPR024084">
    <property type="entry name" value="IsoPropMal-DH-like_dom"/>
</dbReference>
<dbReference type="EC" id="1.1.1.42" evidence="5"/>
<dbReference type="GO" id="GO:0000287">
    <property type="term" value="F:magnesium ion binding"/>
    <property type="evidence" value="ECO:0007669"/>
    <property type="project" value="InterPro"/>
</dbReference>
<dbReference type="PROSITE" id="PS00470">
    <property type="entry name" value="IDH_IMDH"/>
    <property type="match status" value="1"/>
</dbReference>
<keyword evidence="11" id="KW-0521">NADP</keyword>
<feature type="domain" description="Isopropylmalate dehydrogenase-like" evidence="19">
    <location>
        <begin position="9"/>
        <end position="340"/>
    </location>
</feature>
<dbReference type="GO" id="GO:0004449">
    <property type="term" value="F:isocitrate dehydrogenase (NAD+) activity"/>
    <property type="evidence" value="ECO:0007669"/>
    <property type="project" value="TreeGrafter"/>
</dbReference>
<comment type="caution">
    <text evidence="20">The sequence shown here is derived from an EMBL/GenBank/DDBJ whole genome shotgun (WGS) entry which is preliminary data.</text>
</comment>
<evidence type="ECO:0000256" key="12">
    <source>
        <dbReference type="ARBA" id="ARBA00023002"/>
    </source>
</evidence>
<sequence length="481" mass="51830">MTSYPTPVPITVAHGDGIGPEIMEAALSVLDAAGAALDIDTITIGESVYRAGNPAGVTPEALESIRRTGVFLKAPITTPQGGGFKSLNVTVRKTFGLFANVRPCVAYAPFVATRHPGMDVVIIRENEEDLYAGIEHRQTDEVVQCLKLISRQGCERVIRYAFEYATTHGRTKVTAFTKDNIMKMTDGLFHKVFDEVATDYPEIRAEHWIVDIGAAKLADTPEAFDVVVLPNLYGDILSDVAAQIAGSVGLAGSANIGERIAMFEAIHGSAPRRAGQDVANPSGLLLAAVQMLVHIGQTDVASRVHNAWLRTIEDGVHTYDVHHPDTSTAEVGTRAFATAVIERLGQGPERLPAAHYTQRGPITVQLKDRPPAAKTRLGVDVFVHENGTTPAELADRLVPLAGPLRLDMISNRGQKVWPGGAAETLLTDHWRCRFLDPDGSTTAAEIVALQSRMVEHGIEPIKTEGLYAFDGEPAFTRGQGQ</sequence>
<comment type="cofactor">
    <cofactor evidence="2">
        <name>Mg(2+)</name>
        <dbReference type="ChEBI" id="CHEBI:18420"/>
    </cofactor>
</comment>
<dbReference type="SUPFAM" id="SSF53659">
    <property type="entry name" value="Isocitrate/Isopropylmalate dehydrogenase-like"/>
    <property type="match status" value="1"/>
</dbReference>
<accession>A0A2P8CRC2</accession>
<comment type="similarity">
    <text evidence="3">Belongs to the isocitrate and isopropylmalate dehydrogenases family.</text>
</comment>
<protein>
    <recommendedName>
        <fullName evidence="6">Isocitrate dehydrogenase [NADP]</fullName>
        <ecNumber evidence="5">1.1.1.42</ecNumber>
    </recommendedName>
    <alternativeName>
        <fullName evidence="15">IDP</fullName>
    </alternativeName>
    <alternativeName>
        <fullName evidence="16">NADP(+)-specific ICDH</fullName>
    </alternativeName>
    <alternativeName>
        <fullName evidence="17">Oxalosuccinate decarboxylase</fullName>
    </alternativeName>
</protein>
<name>A0A2P8CRC2_9ACTN</name>
<evidence type="ECO:0000256" key="2">
    <source>
        <dbReference type="ARBA" id="ARBA00001946"/>
    </source>
</evidence>
<evidence type="ECO:0000256" key="11">
    <source>
        <dbReference type="ARBA" id="ARBA00022857"/>
    </source>
</evidence>